<name>A0A3M3UZY5_PSESG</name>
<protein>
    <submittedName>
        <fullName evidence="1">Anaerobic nitric oxide reductase transcription regulator</fullName>
    </submittedName>
</protein>
<evidence type="ECO:0000313" key="3">
    <source>
        <dbReference type="EMBL" id="RMQ10971.1"/>
    </source>
</evidence>
<dbReference type="Proteomes" id="UP000272471">
    <property type="component" value="Unassembled WGS sequence"/>
</dbReference>
<dbReference type="EMBL" id="RBPT01000274">
    <property type="protein sequence ID" value="RMO44046.1"/>
    <property type="molecule type" value="Genomic_DNA"/>
</dbReference>
<sequence length="53" mass="5946">MQGAGLKASVDAFQRSLIVDCLERHQGRWAEVARDLAVDRANLNRLAKRLGIR</sequence>
<dbReference type="EMBL" id="RBPS01000094">
    <property type="protein sequence ID" value="RMO38814.1"/>
    <property type="molecule type" value="Genomic_DNA"/>
</dbReference>
<dbReference type="AlphaFoldDB" id="A0A3M3UZY5"/>
<organism evidence="1 5">
    <name type="scientific">Pseudomonas savastanoi pv. glycinea</name>
    <name type="common">Pseudomonas syringae pv. glycinea</name>
    <dbReference type="NCBI Taxonomy" id="318"/>
    <lineage>
        <taxon>Bacteria</taxon>
        <taxon>Pseudomonadati</taxon>
        <taxon>Pseudomonadota</taxon>
        <taxon>Gammaproteobacteria</taxon>
        <taxon>Pseudomonadales</taxon>
        <taxon>Pseudomonadaceae</taxon>
        <taxon>Pseudomonas</taxon>
    </lineage>
</organism>
<evidence type="ECO:0000313" key="1">
    <source>
        <dbReference type="EMBL" id="RMO38814.1"/>
    </source>
</evidence>
<dbReference type="Proteomes" id="UP000280599">
    <property type="component" value="Unassembled WGS sequence"/>
</dbReference>
<dbReference type="Proteomes" id="UP000273536">
    <property type="component" value="Unassembled WGS sequence"/>
</dbReference>
<dbReference type="InterPro" id="IPR009057">
    <property type="entry name" value="Homeodomain-like_sf"/>
</dbReference>
<gene>
    <name evidence="3" type="ORF">ALQ11_102519</name>
    <name evidence="2" type="ORF">ALQ41_102638</name>
    <name evidence="1" type="ORF">ALQ42_102473</name>
</gene>
<evidence type="ECO:0000313" key="2">
    <source>
        <dbReference type="EMBL" id="RMO44046.1"/>
    </source>
</evidence>
<evidence type="ECO:0000313" key="4">
    <source>
        <dbReference type="Proteomes" id="UP000272471"/>
    </source>
</evidence>
<dbReference type="SUPFAM" id="SSF46689">
    <property type="entry name" value="Homeodomain-like"/>
    <property type="match status" value="1"/>
</dbReference>
<reference evidence="4 5" key="1">
    <citation type="submission" date="2018-08" db="EMBL/GenBank/DDBJ databases">
        <title>Recombination of ecologically and evolutionarily significant loci maintains genetic cohesion in the Pseudomonas syringae species complex.</title>
        <authorList>
            <person name="Dillon M."/>
            <person name="Thakur S."/>
            <person name="Almeida R.N.D."/>
            <person name="Weir B.S."/>
            <person name="Guttman D.S."/>
        </authorList>
    </citation>
    <scope>NUCLEOTIDE SEQUENCE [LARGE SCALE GENOMIC DNA]</scope>
    <source>
        <strain evidence="3 4">ICMP 4182</strain>
        <strain evidence="1 5">ICMP 6372</strain>
        <strain evidence="2 6">ICMP 867</strain>
    </source>
</reference>
<evidence type="ECO:0000313" key="6">
    <source>
        <dbReference type="Proteomes" id="UP000280599"/>
    </source>
</evidence>
<dbReference type="EMBL" id="RBQX01000272">
    <property type="protein sequence ID" value="RMQ10971.1"/>
    <property type="molecule type" value="Genomic_DNA"/>
</dbReference>
<proteinExistence type="predicted"/>
<dbReference type="Gene3D" id="1.10.10.60">
    <property type="entry name" value="Homeodomain-like"/>
    <property type="match status" value="1"/>
</dbReference>
<accession>A0A3M3UZY5</accession>
<evidence type="ECO:0000313" key="5">
    <source>
        <dbReference type="Proteomes" id="UP000273536"/>
    </source>
</evidence>
<comment type="caution">
    <text evidence="1">The sequence shown here is derived from an EMBL/GenBank/DDBJ whole genome shotgun (WGS) entry which is preliminary data.</text>
</comment>